<feature type="compositionally biased region" description="Polar residues" evidence="1">
    <location>
        <begin position="149"/>
        <end position="167"/>
    </location>
</feature>
<dbReference type="RefSeq" id="WP_131848720.1">
    <property type="nucleotide sequence ID" value="NZ_SLXV01000016.1"/>
</dbReference>
<reference evidence="3 4" key="1">
    <citation type="submission" date="2019-03" db="EMBL/GenBank/DDBJ databases">
        <title>Genomic Encyclopedia of Type Strains, Phase IV (KMG-IV): sequencing the most valuable type-strain genomes for metagenomic binning, comparative biology and taxonomic classification.</title>
        <authorList>
            <person name="Goeker M."/>
        </authorList>
    </citation>
    <scope>NUCLEOTIDE SEQUENCE [LARGE SCALE GENOMIC DNA]</scope>
    <source>
        <strain evidence="3 4">DSM 46831</strain>
    </source>
</reference>
<gene>
    <name evidence="3" type="ORF">EDD57_11625</name>
</gene>
<sequence>MVKINVKPKREESVGDSLDDNFVKVVTHTPSNGSTFVTVEPIQSEEEEITPEIEPVEPTSTSQGRTFLDALSAYRFRKVFSIEDDREAEIIEWSSPHTPSRKPNKRKFNWKKTWLQIVLSIVGATVLGSIMGISVLSLFFSGDSQKRPTNSIDSHLIPQNDSKQETPVQGDPNHFPELPVVLMETGSYGDASAAQKGVFELRAKGFASVLSFTSPDRIFVGMTIDEKQAGQLSNFLKQKGVPVSSKKVQSSQKETKKQIDSKLQSFIQLGNEMVQEMTPLTVSQLTSSKEPPPFPFKAEYLEKHRKLLTDGQEIANSLPQTSKNYLSEMIRGIDQSVQAAGEAQKNPNTALLGMIQEGLIRYSTSYQQLIESFQ</sequence>
<dbReference type="Proteomes" id="UP000294746">
    <property type="component" value="Unassembled WGS sequence"/>
</dbReference>
<dbReference type="EMBL" id="SLXV01000016">
    <property type="protein sequence ID" value="TCP68564.1"/>
    <property type="molecule type" value="Genomic_DNA"/>
</dbReference>
<organism evidence="3 4">
    <name type="scientific">Baia soyae</name>
    <dbReference type="NCBI Taxonomy" id="1544746"/>
    <lineage>
        <taxon>Bacteria</taxon>
        <taxon>Bacillati</taxon>
        <taxon>Bacillota</taxon>
        <taxon>Bacilli</taxon>
        <taxon>Bacillales</taxon>
        <taxon>Thermoactinomycetaceae</taxon>
        <taxon>Baia</taxon>
    </lineage>
</organism>
<protein>
    <recommendedName>
        <fullName evidence="5">Stage II sporulation protein B</fullName>
    </recommendedName>
</protein>
<dbReference type="OrthoDB" id="2680382at2"/>
<feature type="region of interest" description="Disordered" evidence="1">
    <location>
        <begin position="149"/>
        <end position="173"/>
    </location>
</feature>
<proteinExistence type="predicted"/>
<evidence type="ECO:0000313" key="4">
    <source>
        <dbReference type="Proteomes" id="UP000294746"/>
    </source>
</evidence>
<keyword evidence="2" id="KW-1133">Transmembrane helix</keyword>
<evidence type="ECO:0000256" key="1">
    <source>
        <dbReference type="SAM" id="MobiDB-lite"/>
    </source>
</evidence>
<accession>A0A4R2RYG1</accession>
<evidence type="ECO:0008006" key="5">
    <source>
        <dbReference type="Google" id="ProtNLM"/>
    </source>
</evidence>
<name>A0A4R2RYG1_9BACL</name>
<comment type="caution">
    <text evidence="3">The sequence shown here is derived from an EMBL/GenBank/DDBJ whole genome shotgun (WGS) entry which is preliminary data.</text>
</comment>
<evidence type="ECO:0000256" key="2">
    <source>
        <dbReference type="SAM" id="Phobius"/>
    </source>
</evidence>
<dbReference type="AlphaFoldDB" id="A0A4R2RYG1"/>
<keyword evidence="2" id="KW-0812">Transmembrane</keyword>
<feature type="transmembrane region" description="Helical" evidence="2">
    <location>
        <begin position="114"/>
        <end position="140"/>
    </location>
</feature>
<evidence type="ECO:0000313" key="3">
    <source>
        <dbReference type="EMBL" id="TCP68564.1"/>
    </source>
</evidence>
<keyword evidence="4" id="KW-1185">Reference proteome</keyword>
<keyword evidence="2" id="KW-0472">Membrane</keyword>